<comment type="caution">
    <text evidence="3">The sequence shown here is derived from an EMBL/GenBank/DDBJ whole genome shotgun (WGS) entry which is preliminary data.</text>
</comment>
<dbReference type="Gene3D" id="3.30.530.20">
    <property type="match status" value="1"/>
</dbReference>
<evidence type="ECO:0000313" key="3">
    <source>
        <dbReference type="EMBL" id="MFD0987210.1"/>
    </source>
</evidence>
<evidence type="ECO:0000259" key="2">
    <source>
        <dbReference type="Pfam" id="PF03364"/>
    </source>
</evidence>
<dbReference type="EMBL" id="JBHTJO010000001">
    <property type="protein sequence ID" value="MFD0987210.1"/>
    <property type="molecule type" value="Genomic_DNA"/>
</dbReference>
<gene>
    <name evidence="3" type="ORF">ACFQ2F_08875</name>
</gene>
<name>A0ABW3J9S7_9HYPH</name>
<sequence>MHTYEVTHRVGHSARNMFDLVADIEKYPGYLPLCEELKIVRREDRDGKQVVIAKMQVGYKLIRESLTTEVVLDPAERLILVEYLDGPFSFLQNRWHFKPLTDTSCDIHFYIRYSFRSRMLERLMGGLFAKAVRKYTEAFEERADKVYGPPSMKPRSISA</sequence>
<accession>A0ABW3J9S7</accession>
<dbReference type="PANTHER" id="PTHR12901:SF10">
    <property type="entry name" value="COENZYME Q-BINDING PROTEIN COQ10, MITOCHONDRIAL"/>
    <property type="match status" value="1"/>
</dbReference>
<keyword evidence="4" id="KW-1185">Reference proteome</keyword>
<organism evidence="3 4">
    <name type="scientific">Methyloligella solikamskensis</name>
    <dbReference type="NCBI Taxonomy" id="1177756"/>
    <lineage>
        <taxon>Bacteria</taxon>
        <taxon>Pseudomonadati</taxon>
        <taxon>Pseudomonadota</taxon>
        <taxon>Alphaproteobacteria</taxon>
        <taxon>Hyphomicrobiales</taxon>
        <taxon>Hyphomicrobiaceae</taxon>
        <taxon>Methyloligella</taxon>
    </lineage>
</organism>
<dbReference type="Proteomes" id="UP001597102">
    <property type="component" value="Unassembled WGS sequence"/>
</dbReference>
<dbReference type="InterPro" id="IPR044996">
    <property type="entry name" value="COQ10-like"/>
</dbReference>
<comment type="similarity">
    <text evidence="1">Belongs to the ribosome association toxin RatA family.</text>
</comment>
<dbReference type="CDD" id="cd07813">
    <property type="entry name" value="COQ10p_like"/>
    <property type="match status" value="1"/>
</dbReference>
<protein>
    <submittedName>
        <fullName evidence="3">Type II toxin-antitoxin system RatA family toxin</fullName>
    </submittedName>
</protein>
<dbReference type="Pfam" id="PF03364">
    <property type="entry name" value="Polyketide_cyc"/>
    <property type="match status" value="1"/>
</dbReference>
<proteinExistence type="inferred from homology"/>
<evidence type="ECO:0000256" key="1">
    <source>
        <dbReference type="ARBA" id="ARBA00008918"/>
    </source>
</evidence>
<dbReference type="PANTHER" id="PTHR12901">
    <property type="entry name" value="SPERM PROTEIN HOMOLOG"/>
    <property type="match status" value="1"/>
</dbReference>
<dbReference type="RefSeq" id="WP_379088759.1">
    <property type="nucleotide sequence ID" value="NZ_JBHTJO010000001.1"/>
</dbReference>
<dbReference type="SUPFAM" id="SSF55961">
    <property type="entry name" value="Bet v1-like"/>
    <property type="match status" value="1"/>
</dbReference>
<reference evidence="4" key="1">
    <citation type="journal article" date="2019" name="Int. J. Syst. Evol. Microbiol.">
        <title>The Global Catalogue of Microorganisms (GCM) 10K type strain sequencing project: providing services to taxonomists for standard genome sequencing and annotation.</title>
        <authorList>
            <consortium name="The Broad Institute Genomics Platform"/>
            <consortium name="The Broad Institute Genome Sequencing Center for Infectious Disease"/>
            <person name="Wu L."/>
            <person name="Ma J."/>
        </authorList>
    </citation>
    <scope>NUCLEOTIDE SEQUENCE [LARGE SCALE GENOMIC DNA]</scope>
    <source>
        <strain evidence="4">CCUG 61697</strain>
    </source>
</reference>
<evidence type="ECO:0000313" key="4">
    <source>
        <dbReference type="Proteomes" id="UP001597102"/>
    </source>
</evidence>
<feature type="domain" description="Coenzyme Q-binding protein COQ10 START" evidence="2">
    <location>
        <begin position="10"/>
        <end position="140"/>
    </location>
</feature>
<dbReference type="InterPro" id="IPR023393">
    <property type="entry name" value="START-like_dom_sf"/>
</dbReference>
<dbReference type="InterPro" id="IPR005031">
    <property type="entry name" value="COQ10_START"/>
</dbReference>